<evidence type="ECO:0000313" key="8">
    <source>
        <dbReference type="EMBL" id="GAA0561932.1"/>
    </source>
</evidence>
<dbReference type="CDD" id="cd06591">
    <property type="entry name" value="GH31_xylosidase_XylS"/>
    <property type="match status" value="1"/>
</dbReference>
<dbReference type="SUPFAM" id="SSF74650">
    <property type="entry name" value="Galactose mutarotase-like"/>
    <property type="match status" value="1"/>
</dbReference>
<dbReference type="PANTHER" id="PTHR43863:SF2">
    <property type="entry name" value="MALTASE-GLUCOAMYLASE"/>
    <property type="match status" value="1"/>
</dbReference>
<dbReference type="InterPro" id="IPR033403">
    <property type="entry name" value="DUF5110"/>
</dbReference>
<dbReference type="InterPro" id="IPR017853">
    <property type="entry name" value="GH"/>
</dbReference>
<evidence type="ECO:0000259" key="4">
    <source>
        <dbReference type="Pfam" id="PF01055"/>
    </source>
</evidence>
<evidence type="ECO:0000256" key="3">
    <source>
        <dbReference type="SAM" id="SignalP"/>
    </source>
</evidence>
<accession>A0ABP3PA86</accession>
<dbReference type="InterPro" id="IPR051816">
    <property type="entry name" value="Glycosyl_Hydrolase_31"/>
</dbReference>
<keyword evidence="2" id="KW-0378">Hydrolase</keyword>
<keyword evidence="2" id="KW-0326">Glycosidase</keyword>
<protein>
    <recommendedName>
        <fullName evidence="10">Alpha-glucosidase</fullName>
    </recommendedName>
</protein>
<keyword evidence="9" id="KW-1185">Reference proteome</keyword>
<keyword evidence="3" id="KW-0732">Signal</keyword>
<feature type="chain" id="PRO_5046138645" description="Alpha-glucosidase" evidence="3">
    <location>
        <begin position="26"/>
        <end position="783"/>
    </location>
</feature>
<feature type="signal peptide" evidence="3">
    <location>
        <begin position="1"/>
        <end position="25"/>
    </location>
</feature>
<dbReference type="Gene3D" id="3.20.20.80">
    <property type="entry name" value="Glycosidases"/>
    <property type="match status" value="1"/>
</dbReference>
<dbReference type="Pfam" id="PF13802">
    <property type="entry name" value="Gal_mutarotas_2"/>
    <property type="match status" value="1"/>
</dbReference>
<dbReference type="InterPro" id="IPR048395">
    <property type="entry name" value="Glyco_hydro_31_C"/>
</dbReference>
<comment type="caution">
    <text evidence="8">The sequence shown here is derived from an EMBL/GenBank/DDBJ whole genome shotgun (WGS) entry which is preliminary data.</text>
</comment>
<dbReference type="Pfam" id="PF01055">
    <property type="entry name" value="Glyco_hydro_31_2nd"/>
    <property type="match status" value="1"/>
</dbReference>
<gene>
    <name evidence="8" type="ORF">GCM10008942_07960</name>
</gene>
<dbReference type="InterPro" id="IPR011013">
    <property type="entry name" value="Gal_mutarotase_sf_dom"/>
</dbReference>
<dbReference type="InterPro" id="IPR025887">
    <property type="entry name" value="Glyco_hydro_31_N_dom"/>
</dbReference>
<dbReference type="Gene3D" id="2.60.40.1760">
    <property type="entry name" value="glycosyl hydrolase (family 31)"/>
    <property type="match status" value="1"/>
</dbReference>
<dbReference type="RefSeq" id="WP_166932224.1">
    <property type="nucleotide sequence ID" value="NZ_BAAADD010000002.1"/>
</dbReference>
<sequence length="783" mass="86061">MTRYSKRALLTGISLLPLLAAAGWAAPCSPAVTAVTPSAASLTLQSACGATLVEPWGENILRIRRLPAGAAEPRPSLIVNGKKAPASFAVSQTGDEIVATTASLRITVTRKDGRIAFYKSGEAKPFVSEGGNAAVSAAAGLYRITQSFGVPFGAGLHYYGLGQHPAGGLDWQKQGVHLQQANGDTGLPMLLTSGGWGILWDNASVTDVSLQRPAEGGNLQFASEAAQATDYYLITGTNADTIVAGYRKLTGEAPMLPRWAWGFWQSYEHYATQDEIVGVAKRYRDSGIPIDGIIQDWQYWKDGQWGAHQFDPKRFPDPTKMVADIHALDIHTIVSVWSRFDKDTDNYKALDAAGELYPETYTNVYPPGFGRWYDPFGKGRDLYWNQISKRLGQNGFDGWWLDASEAELGGAWGQMRDVETAKGPGALVYNAYPLYHTMGVFEGHRRDFPDRRPVILTRSAWAGQQRNGAISWSGDIHGDWETFRRQIPAGLNFIAAGLPYWNTDIGGFFAGDPKDPAYGELFTRWFEFGAFTPMFRTHGTGKSKEMWQFNADVQPILLKYDRLRYRLLPYIYSLAWQVTSQSGSMMRPLVFDFGADPDALDIADQYMFGPAVMVAPVVRKGATDRTVYLPGAGDWYDFWTGQRIKGKATVVSHAPLDVLPLYVRAGSILPMGPVVGHAEAQKGKPIELRVYRGADGRFTLYDDSGNGWGYEKGERATIDISWNEASHTLTFGARQGKFPGMVQNREFRVVWVGNGVGAGDGEAAHFQSVLYKGSKTTIKMPAG</sequence>
<reference evidence="9" key="1">
    <citation type="journal article" date="2019" name="Int. J. Syst. Evol. Microbiol.">
        <title>The Global Catalogue of Microorganisms (GCM) 10K type strain sequencing project: providing services to taxonomists for standard genome sequencing and annotation.</title>
        <authorList>
            <consortium name="The Broad Institute Genomics Platform"/>
            <consortium name="The Broad Institute Genome Sequencing Center for Infectious Disease"/>
            <person name="Wu L."/>
            <person name="Ma J."/>
        </authorList>
    </citation>
    <scope>NUCLEOTIDE SEQUENCE [LARGE SCALE GENOMIC DNA]</scope>
    <source>
        <strain evidence="9">JCM 15089</strain>
    </source>
</reference>
<feature type="domain" description="DUF5110" evidence="6">
    <location>
        <begin position="685"/>
        <end position="753"/>
    </location>
</feature>
<dbReference type="Pfam" id="PF17137">
    <property type="entry name" value="DUF5110"/>
    <property type="match status" value="1"/>
</dbReference>
<proteinExistence type="inferred from homology"/>
<evidence type="ECO:0008006" key="10">
    <source>
        <dbReference type="Google" id="ProtNLM"/>
    </source>
</evidence>
<name>A0ABP3PA86_9PROT</name>
<organism evidence="8 9">
    <name type="scientific">Rhizomicrobium electricum</name>
    <dbReference type="NCBI Taxonomy" id="480070"/>
    <lineage>
        <taxon>Bacteria</taxon>
        <taxon>Pseudomonadati</taxon>
        <taxon>Pseudomonadota</taxon>
        <taxon>Alphaproteobacteria</taxon>
        <taxon>Micropepsales</taxon>
        <taxon>Micropepsaceae</taxon>
        <taxon>Rhizomicrobium</taxon>
    </lineage>
</organism>
<dbReference type="SUPFAM" id="SSF51011">
    <property type="entry name" value="Glycosyl hydrolase domain"/>
    <property type="match status" value="1"/>
</dbReference>
<dbReference type="InterPro" id="IPR000322">
    <property type="entry name" value="Glyco_hydro_31_TIM"/>
</dbReference>
<dbReference type="PANTHER" id="PTHR43863">
    <property type="entry name" value="HYDROLASE, PUTATIVE (AFU_ORTHOLOGUE AFUA_1G03140)-RELATED"/>
    <property type="match status" value="1"/>
</dbReference>
<evidence type="ECO:0000313" key="9">
    <source>
        <dbReference type="Proteomes" id="UP001499951"/>
    </source>
</evidence>
<feature type="domain" description="Glycoside hydrolase family 31 TIM barrel" evidence="4">
    <location>
        <begin position="254"/>
        <end position="574"/>
    </location>
</feature>
<feature type="domain" description="Glycosyl hydrolase family 31 C-terminal" evidence="7">
    <location>
        <begin position="584"/>
        <end position="669"/>
    </location>
</feature>
<dbReference type="Gene3D" id="2.60.40.1180">
    <property type="entry name" value="Golgi alpha-mannosidase II"/>
    <property type="match status" value="2"/>
</dbReference>
<dbReference type="SUPFAM" id="SSF51445">
    <property type="entry name" value="(Trans)glycosidases"/>
    <property type="match status" value="1"/>
</dbReference>
<dbReference type="EMBL" id="BAAADD010000002">
    <property type="protein sequence ID" value="GAA0561932.1"/>
    <property type="molecule type" value="Genomic_DNA"/>
</dbReference>
<dbReference type="InterPro" id="IPR013780">
    <property type="entry name" value="Glyco_hydro_b"/>
</dbReference>
<dbReference type="CDD" id="cd14752">
    <property type="entry name" value="GH31_N"/>
    <property type="match status" value="1"/>
</dbReference>
<evidence type="ECO:0000256" key="2">
    <source>
        <dbReference type="RuleBase" id="RU361185"/>
    </source>
</evidence>
<evidence type="ECO:0000256" key="1">
    <source>
        <dbReference type="ARBA" id="ARBA00007806"/>
    </source>
</evidence>
<evidence type="ECO:0000259" key="5">
    <source>
        <dbReference type="Pfam" id="PF13802"/>
    </source>
</evidence>
<evidence type="ECO:0000259" key="7">
    <source>
        <dbReference type="Pfam" id="PF21365"/>
    </source>
</evidence>
<feature type="domain" description="Glycoside hydrolase family 31 N-terminal" evidence="5">
    <location>
        <begin position="57"/>
        <end position="206"/>
    </location>
</feature>
<evidence type="ECO:0000259" key="6">
    <source>
        <dbReference type="Pfam" id="PF17137"/>
    </source>
</evidence>
<comment type="similarity">
    <text evidence="1 2">Belongs to the glycosyl hydrolase 31 family.</text>
</comment>
<dbReference type="Pfam" id="PF21365">
    <property type="entry name" value="Glyco_hydro_31_3rd"/>
    <property type="match status" value="1"/>
</dbReference>
<dbReference type="Proteomes" id="UP001499951">
    <property type="component" value="Unassembled WGS sequence"/>
</dbReference>